<dbReference type="AlphaFoldDB" id="K9WB82"/>
<dbReference type="SUPFAM" id="SSF51197">
    <property type="entry name" value="Clavaminate synthase-like"/>
    <property type="match status" value="1"/>
</dbReference>
<organism evidence="1 2">
    <name type="scientific">Allocoleopsis franciscana PCC 7113</name>
    <dbReference type="NCBI Taxonomy" id="1173027"/>
    <lineage>
        <taxon>Bacteria</taxon>
        <taxon>Bacillati</taxon>
        <taxon>Cyanobacteriota</taxon>
        <taxon>Cyanophyceae</taxon>
        <taxon>Coleofasciculales</taxon>
        <taxon>Coleofasciculaceae</taxon>
        <taxon>Allocoleopsis</taxon>
        <taxon>Allocoleopsis franciscana</taxon>
    </lineage>
</organism>
<dbReference type="Gene3D" id="2.60.120.620">
    <property type="entry name" value="q2cbj1_9rhob like domain"/>
    <property type="match status" value="1"/>
</dbReference>
<evidence type="ECO:0008006" key="3">
    <source>
        <dbReference type="Google" id="ProtNLM"/>
    </source>
</evidence>
<dbReference type="HOGENOM" id="CLU_075777_0_0_3"/>
<keyword evidence="2" id="KW-1185">Reference proteome</keyword>
<dbReference type="STRING" id="1173027.Mic7113_1165"/>
<proteinExistence type="predicted"/>
<dbReference type="eggNOG" id="ENOG502ZPQC">
    <property type="taxonomic scope" value="Bacteria"/>
</dbReference>
<dbReference type="PATRIC" id="fig|1173027.3.peg.1283"/>
<dbReference type="OrthoDB" id="324927at2"/>
<dbReference type="EMBL" id="CP003630">
    <property type="protein sequence ID" value="AFZ17056.1"/>
    <property type="molecule type" value="Genomic_DNA"/>
</dbReference>
<name>K9WB82_9CYAN</name>
<gene>
    <name evidence="1" type="ORF">Mic7113_1165</name>
</gene>
<evidence type="ECO:0000313" key="1">
    <source>
        <dbReference type="EMBL" id="AFZ17056.1"/>
    </source>
</evidence>
<dbReference type="Proteomes" id="UP000010471">
    <property type="component" value="Chromosome"/>
</dbReference>
<protein>
    <recommendedName>
        <fullName evidence="3">Phytanoyl-CoA dioxygenase (PhyH)</fullName>
    </recommendedName>
</protein>
<dbReference type="RefSeq" id="WP_015181216.1">
    <property type="nucleotide sequence ID" value="NC_019738.1"/>
</dbReference>
<dbReference type="KEGG" id="mic:Mic7113_1165"/>
<accession>K9WB82</accession>
<evidence type="ECO:0000313" key="2">
    <source>
        <dbReference type="Proteomes" id="UP000010471"/>
    </source>
</evidence>
<sequence>MTALTQTSQNLWGKLFDYCQKSYQCLTYNPKLFLMRKLARLEVIRNWVSSFYKFLHPSCEISQETPSILDNIHVDTLVSGIRSDSYAPGINLPQAVIQEILDYAQSAPCYADRNSAASFYYREKEQAETSLGRKIRLGSYFNAQGCAAVRKLENDPAILAIAAKYLGAPPLHIASELWWSFPVEGTPMEQLKAAQVFHYDLDDYRFIKFFFYLTDVDLSSGPHILIRGTHKNKKLSHQLLGVRCASKPDEDIINCYGAENLVTICGPAGLGFVEDATCFHKGTLPTQKERLLLQLEFAINNYGDIRGAAS</sequence>
<reference evidence="1 2" key="1">
    <citation type="submission" date="2012-06" db="EMBL/GenBank/DDBJ databases">
        <title>Finished chromosome of genome of Microcoleus sp. PCC 7113.</title>
        <authorList>
            <consortium name="US DOE Joint Genome Institute"/>
            <person name="Gugger M."/>
            <person name="Coursin T."/>
            <person name="Rippka R."/>
            <person name="Tandeau De Marsac N."/>
            <person name="Huntemann M."/>
            <person name="Wei C.-L."/>
            <person name="Han J."/>
            <person name="Detter J.C."/>
            <person name="Han C."/>
            <person name="Tapia R."/>
            <person name="Chen A."/>
            <person name="Kyrpides N."/>
            <person name="Mavromatis K."/>
            <person name="Markowitz V."/>
            <person name="Szeto E."/>
            <person name="Ivanova N."/>
            <person name="Pagani I."/>
            <person name="Pati A."/>
            <person name="Goodwin L."/>
            <person name="Nordberg H.P."/>
            <person name="Cantor M.N."/>
            <person name="Hua S.X."/>
            <person name="Woyke T."/>
            <person name="Kerfeld C.A."/>
        </authorList>
    </citation>
    <scope>NUCLEOTIDE SEQUENCE [LARGE SCALE GENOMIC DNA]</scope>
    <source>
        <strain evidence="1 2">PCC 7113</strain>
    </source>
</reference>